<dbReference type="InterPro" id="IPR029044">
    <property type="entry name" value="Nucleotide-diphossugar_trans"/>
</dbReference>
<keyword evidence="9" id="KW-1185">Reference proteome</keyword>
<evidence type="ECO:0000256" key="5">
    <source>
        <dbReference type="ARBA" id="ARBA00022989"/>
    </source>
</evidence>
<accession>A0ABQ3USN7</accession>
<keyword evidence="2" id="KW-0328">Glycosyltransferase</keyword>
<comment type="caution">
    <text evidence="8">The sequence shown here is derived from an EMBL/GenBank/DDBJ whole genome shotgun (WGS) entry which is preliminary data.</text>
</comment>
<feature type="transmembrane region" description="Helical" evidence="7">
    <location>
        <begin position="12"/>
        <end position="31"/>
    </location>
</feature>
<keyword evidence="4 7" id="KW-0812">Transmembrane</keyword>
<evidence type="ECO:0000256" key="1">
    <source>
        <dbReference type="ARBA" id="ARBA00004141"/>
    </source>
</evidence>
<gene>
    <name evidence="8" type="ORF">KSB_41930</name>
</gene>
<proteinExistence type="predicted"/>
<keyword evidence="3" id="KW-0808">Transferase</keyword>
<sequence length="427" mass="49769">MLWTIFITCLEALYMLIIALMTLQAIFNIRLRLFIWEEPEQALLNSAPTVYRQPQLSFTILLPARHEEEVYRDTIQKVYDLNYPRKLVQIMAICREDDTGTIAEARTKINELRDPNVQLVIFNDKPINKPHGLNLALQVSKGDIVTIFDAEDEPHPDILQVINTTYLNEQVDVVQSGVQLMNHNTKWFCFLNVLEYFFWFKSSLHFFASVGMTPLGGNTVFVRRDLMQRLGGWDENCLTEDADLGIRLCLSGARVRIIYDDEFVTKEETPHTIEQFIKQRTRWNQGFIQILFRGRWLKLPNLSQRLLALYVLILPEVQAFFTLMIPVSIVMFFFVKLPVWMAMFTFMPFYCFILAMFIDLAGLHEFVKVHNRQWSWREAGMLLIAFMPYQILLGIGAIRAVYRFLKGASNWEKTAHIGQHRGNVAKG</sequence>
<dbReference type="EMBL" id="BNJG01000001">
    <property type="protein sequence ID" value="GHO55718.1"/>
    <property type="molecule type" value="Genomic_DNA"/>
</dbReference>
<protein>
    <recommendedName>
        <fullName evidence="10">Glycosyl transferase family 2</fullName>
    </recommendedName>
</protein>
<organism evidence="8 9">
    <name type="scientific">Ktedonobacter robiniae</name>
    <dbReference type="NCBI Taxonomy" id="2778365"/>
    <lineage>
        <taxon>Bacteria</taxon>
        <taxon>Bacillati</taxon>
        <taxon>Chloroflexota</taxon>
        <taxon>Ktedonobacteria</taxon>
        <taxon>Ktedonobacterales</taxon>
        <taxon>Ktedonobacteraceae</taxon>
        <taxon>Ktedonobacter</taxon>
    </lineage>
</organism>
<dbReference type="Proteomes" id="UP000654345">
    <property type="component" value="Unassembled WGS sequence"/>
</dbReference>
<dbReference type="PANTHER" id="PTHR43867">
    <property type="entry name" value="CELLULOSE SYNTHASE CATALYTIC SUBUNIT A [UDP-FORMING]"/>
    <property type="match status" value="1"/>
</dbReference>
<dbReference type="Pfam" id="PF13641">
    <property type="entry name" value="Glyco_tranf_2_3"/>
    <property type="match status" value="1"/>
</dbReference>
<name>A0ABQ3USN7_9CHLR</name>
<evidence type="ECO:0000256" key="3">
    <source>
        <dbReference type="ARBA" id="ARBA00022679"/>
    </source>
</evidence>
<evidence type="ECO:0000256" key="6">
    <source>
        <dbReference type="ARBA" id="ARBA00023136"/>
    </source>
</evidence>
<keyword evidence="6 7" id="KW-0472">Membrane</keyword>
<feature type="transmembrane region" description="Helical" evidence="7">
    <location>
        <begin position="382"/>
        <end position="402"/>
    </location>
</feature>
<evidence type="ECO:0008006" key="10">
    <source>
        <dbReference type="Google" id="ProtNLM"/>
    </source>
</evidence>
<comment type="subcellular location">
    <subcellularLocation>
        <location evidence="1">Membrane</location>
        <topology evidence="1">Multi-pass membrane protein</topology>
    </subcellularLocation>
</comment>
<dbReference type="RefSeq" id="WP_201372278.1">
    <property type="nucleotide sequence ID" value="NZ_BNJG01000001.1"/>
</dbReference>
<reference evidence="8 9" key="1">
    <citation type="journal article" date="2021" name="Int. J. Syst. Evol. Microbiol.">
        <title>Reticulibacter mediterranei gen. nov., sp. nov., within the new family Reticulibacteraceae fam. nov., and Ktedonospora formicarum gen. nov., sp. nov., Ktedonobacter robiniae sp. nov., Dictyobacter formicarum sp. nov. and Dictyobacter arantiisoli sp. nov., belonging to the class Ktedonobacteria.</title>
        <authorList>
            <person name="Yabe S."/>
            <person name="Zheng Y."/>
            <person name="Wang C.M."/>
            <person name="Sakai Y."/>
            <person name="Abe K."/>
            <person name="Yokota A."/>
            <person name="Donadio S."/>
            <person name="Cavaletti L."/>
            <person name="Monciardini P."/>
        </authorList>
    </citation>
    <scope>NUCLEOTIDE SEQUENCE [LARGE SCALE GENOMIC DNA]</scope>
    <source>
        <strain evidence="8 9">SOSP1-30</strain>
    </source>
</reference>
<evidence type="ECO:0000256" key="4">
    <source>
        <dbReference type="ARBA" id="ARBA00022692"/>
    </source>
</evidence>
<feature type="transmembrane region" description="Helical" evidence="7">
    <location>
        <begin position="307"/>
        <end position="334"/>
    </location>
</feature>
<evidence type="ECO:0000256" key="7">
    <source>
        <dbReference type="SAM" id="Phobius"/>
    </source>
</evidence>
<evidence type="ECO:0000313" key="8">
    <source>
        <dbReference type="EMBL" id="GHO55718.1"/>
    </source>
</evidence>
<dbReference type="PANTHER" id="PTHR43867:SF2">
    <property type="entry name" value="CELLULOSE SYNTHASE CATALYTIC SUBUNIT A [UDP-FORMING]"/>
    <property type="match status" value="1"/>
</dbReference>
<feature type="transmembrane region" description="Helical" evidence="7">
    <location>
        <begin position="340"/>
        <end position="361"/>
    </location>
</feature>
<keyword evidence="5 7" id="KW-1133">Transmembrane helix</keyword>
<dbReference type="Gene3D" id="3.90.550.10">
    <property type="entry name" value="Spore Coat Polysaccharide Biosynthesis Protein SpsA, Chain A"/>
    <property type="match status" value="1"/>
</dbReference>
<dbReference type="SUPFAM" id="SSF53448">
    <property type="entry name" value="Nucleotide-diphospho-sugar transferases"/>
    <property type="match status" value="1"/>
</dbReference>
<dbReference type="InterPro" id="IPR050321">
    <property type="entry name" value="Glycosyltr_2/OpgH_subfam"/>
</dbReference>
<evidence type="ECO:0000313" key="9">
    <source>
        <dbReference type="Proteomes" id="UP000654345"/>
    </source>
</evidence>
<evidence type="ECO:0000256" key="2">
    <source>
        <dbReference type="ARBA" id="ARBA00022676"/>
    </source>
</evidence>